<evidence type="ECO:0000313" key="2">
    <source>
        <dbReference type="Proteomes" id="UP000229713"/>
    </source>
</evidence>
<reference evidence="1 2" key="1">
    <citation type="submission" date="2017-07" db="EMBL/GenBank/DDBJ databases">
        <title>Raoultella ornithinolytica strain HH3 draft genome.</title>
        <authorList>
            <person name="Duceppe M.-O."/>
            <person name="Huang H."/>
            <person name="Phipps-Todd B."/>
        </authorList>
    </citation>
    <scope>NUCLEOTIDE SEQUENCE [LARGE SCALE GENOMIC DNA]</scope>
    <source>
        <strain evidence="1 2">HH3</strain>
    </source>
</reference>
<protein>
    <submittedName>
        <fullName evidence="1">Uncharacterized protein</fullName>
    </submittedName>
</protein>
<evidence type="ECO:0000313" key="1">
    <source>
        <dbReference type="EMBL" id="PIK83913.1"/>
    </source>
</evidence>
<name>A0A855FAL3_RAOOR</name>
<organism evidence="1 2">
    <name type="scientific">Raoultella ornithinolytica</name>
    <name type="common">Klebsiella ornithinolytica</name>
    <dbReference type="NCBI Taxonomy" id="54291"/>
    <lineage>
        <taxon>Bacteria</taxon>
        <taxon>Pseudomonadati</taxon>
        <taxon>Pseudomonadota</taxon>
        <taxon>Gammaproteobacteria</taxon>
        <taxon>Enterobacterales</taxon>
        <taxon>Enterobacteriaceae</taxon>
        <taxon>Klebsiella/Raoultella group</taxon>
        <taxon>Raoultella</taxon>
    </lineage>
</organism>
<dbReference type="Proteomes" id="UP000229713">
    <property type="component" value="Unassembled WGS sequence"/>
</dbReference>
<dbReference type="RefSeq" id="WP_015584448.1">
    <property type="nucleotide sequence ID" value="NZ_CAKNCK010000004.1"/>
</dbReference>
<dbReference type="EMBL" id="NKYI01000019">
    <property type="protein sequence ID" value="PIK83913.1"/>
    <property type="molecule type" value="Genomic_DNA"/>
</dbReference>
<gene>
    <name evidence="1" type="ORF">CFY86_11980</name>
</gene>
<proteinExistence type="predicted"/>
<dbReference type="AlphaFoldDB" id="A0A855FAL3"/>
<comment type="caution">
    <text evidence="1">The sequence shown here is derived from an EMBL/GenBank/DDBJ whole genome shotgun (WGS) entry which is preliminary data.</text>
</comment>
<sequence length="69" mass="7641">MKTSRAIRPLANCAISELKHRSPQGQQRLKAGQQAIFRQSRINTEADAVPAARKAVAWGNPPSYQQQVN</sequence>
<accession>A0A855FAL3</accession>